<keyword evidence="5" id="KW-1185">Reference proteome</keyword>
<dbReference type="Proteomes" id="UP000238034">
    <property type="component" value="Unassembled WGS sequence"/>
</dbReference>
<reference evidence="4 5" key="1">
    <citation type="submission" date="2018-03" db="EMBL/GenBank/DDBJ databases">
        <title>Genomic Encyclopedia of Type Strains, Phase III (KMG-III): the genomes of soil and plant-associated and newly described type strains.</title>
        <authorList>
            <person name="Whitman W."/>
        </authorList>
    </citation>
    <scope>NUCLEOTIDE SEQUENCE [LARGE SCALE GENOMIC DNA]</scope>
    <source>
        <strain evidence="4 5">CGMCC 1.9313</strain>
    </source>
</reference>
<dbReference type="Gene3D" id="3.40.50.2000">
    <property type="entry name" value="Glycogen Phosphorylase B"/>
    <property type="match status" value="2"/>
</dbReference>
<dbReference type="PANTHER" id="PTHR46401:SF2">
    <property type="entry name" value="GLYCOSYLTRANSFERASE WBBK-RELATED"/>
    <property type="match status" value="1"/>
</dbReference>
<dbReference type="EMBL" id="PVTH01000001">
    <property type="protein sequence ID" value="PRY55169.1"/>
    <property type="molecule type" value="Genomic_DNA"/>
</dbReference>
<dbReference type="PANTHER" id="PTHR46401">
    <property type="entry name" value="GLYCOSYLTRANSFERASE WBBK-RELATED"/>
    <property type="match status" value="1"/>
</dbReference>
<name>A0A2T0UB70_9SPHI</name>
<proteinExistence type="predicted"/>
<sequence length="406" mass="45608">MKIVFFTHPHFLGHQSMPRYANWLARGMEERGHQIDLWSPEGVLSALPLSKGPLKKWLGYVDQYLIFPLQVKKKLKVLPPDTLFVFTDHALGPWVPLVKNRPHIVHCHDFLAQRSALGEIPENVTGRTGKIYQSYIRKGYTAARNFISISQKTQADLHRMLSRPPHISEVVYNGLTRKFAPADDVFLLRKELSGETGINLQAGFILHVGGNLWYKNKSGVISAYEKWRSKSTQQLPLLLVGENPDDILKAQIDSSPFKADIHALVGMPDDFANKAYSAASLFLFPSLAEGFGWPILEAMASGCPVITTGEAPMSEVGGKAAFYVSKLQVDSEQEWREECAALIDRVLGLSVDERLALAAHGADNVRRFHSNSALDSVEEIYIRVADEVLLRRKSELHEQHSNRHQR</sequence>
<evidence type="ECO:0000313" key="5">
    <source>
        <dbReference type="Proteomes" id="UP000238034"/>
    </source>
</evidence>
<organism evidence="4 5">
    <name type="scientific">Arcticibacter pallidicorallinus</name>
    <dbReference type="NCBI Taxonomy" id="1259464"/>
    <lineage>
        <taxon>Bacteria</taxon>
        <taxon>Pseudomonadati</taxon>
        <taxon>Bacteroidota</taxon>
        <taxon>Sphingobacteriia</taxon>
        <taxon>Sphingobacteriales</taxon>
        <taxon>Sphingobacteriaceae</taxon>
        <taxon>Arcticibacter</taxon>
    </lineage>
</organism>
<evidence type="ECO:0000259" key="3">
    <source>
        <dbReference type="Pfam" id="PF13439"/>
    </source>
</evidence>
<gene>
    <name evidence="4" type="ORF">B0I27_101137</name>
</gene>
<dbReference type="GO" id="GO:0009103">
    <property type="term" value="P:lipopolysaccharide biosynthetic process"/>
    <property type="evidence" value="ECO:0007669"/>
    <property type="project" value="TreeGrafter"/>
</dbReference>
<dbReference type="InterPro" id="IPR001296">
    <property type="entry name" value="Glyco_trans_1"/>
</dbReference>
<dbReference type="Pfam" id="PF13439">
    <property type="entry name" value="Glyco_transf_4"/>
    <property type="match status" value="1"/>
</dbReference>
<comment type="caution">
    <text evidence="4">The sequence shown here is derived from an EMBL/GenBank/DDBJ whole genome shotgun (WGS) entry which is preliminary data.</text>
</comment>
<feature type="domain" description="Glycosyl transferase family 1" evidence="2">
    <location>
        <begin position="190"/>
        <end position="317"/>
    </location>
</feature>
<keyword evidence="1 4" id="KW-0808">Transferase</keyword>
<evidence type="ECO:0000313" key="4">
    <source>
        <dbReference type="EMBL" id="PRY55169.1"/>
    </source>
</evidence>
<feature type="domain" description="Glycosyltransferase subfamily 4-like N-terminal" evidence="3">
    <location>
        <begin position="19"/>
        <end position="175"/>
    </location>
</feature>
<dbReference type="OrthoDB" id="9801609at2"/>
<dbReference type="RefSeq" id="WP_106290386.1">
    <property type="nucleotide sequence ID" value="NZ_PVTH01000001.1"/>
</dbReference>
<evidence type="ECO:0000256" key="1">
    <source>
        <dbReference type="ARBA" id="ARBA00022679"/>
    </source>
</evidence>
<accession>A0A2T0UB70</accession>
<dbReference type="AlphaFoldDB" id="A0A2T0UB70"/>
<dbReference type="GO" id="GO:0016757">
    <property type="term" value="F:glycosyltransferase activity"/>
    <property type="evidence" value="ECO:0007669"/>
    <property type="project" value="InterPro"/>
</dbReference>
<protein>
    <submittedName>
        <fullName evidence="4">Glycosyltransferase involved in cell wall biosynthesis</fullName>
    </submittedName>
</protein>
<evidence type="ECO:0000259" key="2">
    <source>
        <dbReference type="Pfam" id="PF00534"/>
    </source>
</evidence>
<dbReference type="Pfam" id="PF00534">
    <property type="entry name" value="Glycos_transf_1"/>
    <property type="match status" value="1"/>
</dbReference>
<dbReference type="InterPro" id="IPR028098">
    <property type="entry name" value="Glyco_trans_4-like_N"/>
</dbReference>
<dbReference type="SUPFAM" id="SSF53756">
    <property type="entry name" value="UDP-Glycosyltransferase/glycogen phosphorylase"/>
    <property type="match status" value="1"/>
</dbReference>